<evidence type="ECO:0000256" key="2">
    <source>
        <dbReference type="ARBA" id="ARBA00004496"/>
    </source>
</evidence>
<dbReference type="PANTHER" id="PTHR10683:SF31">
    <property type="entry name" value="TRANSALDOLASE"/>
    <property type="match status" value="1"/>
</dbReference>
<evidence type="ECO:0000256" key="10">
    <source>
        <dbReference type="ARBA" id="ARBA00048810"/>
    </source>
</evidence>
<dbReference type="PROSITE" id="PS51463">
    <property type="entry name" value="P_GLUCOSE_ISOMERASE_3"/>
    <property type="match status" value="1"/>
</dbReference>
<dbReference type="PROSITE" id="PS01054">
    <property type="entry name" value="TRANSALDOLASE_1"/>
    <property type="match status" value="1"/>
</dbReference>
<proteinExistence type="inferred from homology"/>
<dbReference type="Gene3D" id="3.20.20.70">
    <property type="entry name" value="Aldolase class I"/>
    <property type="match status" value="1"/>
</dbReference>
<dbReference type="GO" id="GO:0006098">
    <property type="term" value="P:pentose-phosphate shunt"/>
    <property type="evidence" value="ECO:0007669"/>
    <property type="project" value="UniProtKB-UniRule"/>
</dbReference>
<feature type="active site" description="Schiff-base intermediate with substrate" evidence="11">
    <location>
        <position position="141"/>
    </location>
</feature>
<comment type="subcellular location">
    <subcellularLocation>
        <location evidence="2 11">Cytoplasm</location>
    </subcellularLocation>
</comment>
<organism evidence="13 14">
    <name type="scientific">Candidatus Hydrogenisulfobacillus filiaventi</name>
    <dbReference type="NCBI Taxonomy" id="2707344"/>
    <lineage>
        <taxon>Bacteria</taxon>
        <taxon>Bacillati</taxon>
        <taxon>Bacillota</taxon>
        <taxon>Clostridia</taxon>
        <taxon>Eubacteriales</taxon>
        <taxon>Clostridiales Family XVII. Incertae Sedis</taxon>
        <taxon>Candidatus Hydrogenisulfobacillus</taxon>
    </lineage>
</organism>
<evidence type="ECO:0000256" key="9">
    <source>
        <dbReference type="ARBA" id="ARBA00023270"/>
    </source>
</evidence>
<evidence type="ECO:0000256" key="6">
    <source>
        <dbReference type="ARBA" id="ARBA00022490"/>
    </source>
</evidence>
<evidence type="ECO:0000313" key="14">
    <source>
        <dbReference type="Proteomes" id="UP000503399"/>
    </source>
</evidence>
<dbReference type="UniPathway" id="UPA00115">
    <property type="reaction ID" value="UER00414"/>
</dbReference>
<keyword evidence="9 11" id="KW-0704">Schiff base</keyword>
<evidence type="ECO:0000256" key="1">
    <source>
        <dbReference type="ARBA" id="ARBA00003518"/>
    </source>
</evidence>
<dbReference type="KEGG" id="hfv:R50_1123"/>
<gene>
    <name evidence="11 13" type="primary">tal</name>
    <name evidence="13" type="ORF">R50_1123</name>
</gene>
<dbReference type="GO" id="GO:0097367">
    <property type="term" value="F:carbohydrate derivative binding"/>
    <property type="evidence" value="ECO:0007669"/>
    <property type="project" value="InterPro"/>
</dbReference>
<dbReference type="PANTHER" id="PTHR10683">
    <property type="entry name" value="TRANSALDOLASE"/>
    <property type="match status" value="1"/>
</dbReference>
<dbReference type="GO" id="GO:0006094">
    <property type="term" value="P:gluconeogenesis"/>
    <property type="evidence" value="ECO:0007669"/>
    <property type="project" value="InterPro"/>
</dbReference>
<keyword evidence="8 11" id="KW-0570">Pentose shunt</keyword>
<dbReference type="GO" id="GO:0006096">
    <property type="term" value="P:glycolytic process"/>
    <property type="evidence" value="ECO:0007669"/>
    <property type="project" value="InterPro"/>
</dbReference>
<comment type="catalytic activity">
    <reaction evidence="10 11">
        <text>D-sedoheptulose 7-phosphate + D-glyceraldehyde 3-phosphate = D-erythrose 4-phosphate + beta-D-fructose 6-phosphate</text>
        <dbReference type="Rhea" id="RHEA:17053"/>
        <dbReference type="ChEBI" id="CHEBI:16897"/>
        <dbReference type="ChEBI" id="CHEBI:57483"/>
        <dbReference type="ChEBI" id="CHEBI:57634"/>
        <dbReference type="ChEBI" id="CHEBI:59776"/>
        <dbReference type="EC" id="2.2.1.2"/>
    </reaction>
</comment>
<dbReference type="InterPro" id="IPR035476">
    <property type="entry name" value="SIS_PGI_1"/>
</dbReference>
<dbReference type="CDD" id="cd05015">
    <property type="entry name" value="SIS_PGI_1"/>
    <property type="match status" value="1"/>
</dbReference>
<evidence type="ECO:0000256" key="8">
    <source>
        <dbReference type="ARBA" id="ARBA00023126"/>
    </source>
</evidence>
<dbReference type="GO" id="GO:0005737">
    <property type="term" value="C:cytoplasm"/>
    <property type="evidence" value="ECO:0007669"/>
    <property type="project" value="UniProtKB-SubCell"/>
</dbReference>
<evidence type="ECO:0000256" key="4">
    <source>
        <dbReference type="ARBA" id="ARBA00008426"/>
    </source>
</evidence>
<sequence length="937" mass="101479">MPSTNTVLALADLGQSVWLDTLSRGLLEGGELARLIALGVTGVTSNPTIFEKAIAQGHDYDADIAALVEEGKGVQEIYDALTLEDVRRAADLLRPVYDRSDGRDGYASLEVSPLLAYDTAGTIQEARRLFYSLGRPNVMIKVPATAAGIPAIRDLIADGINVNVTLIFSRHTYRAVMEAYLEGLERRRSQGQAIDRVASVASFFVSRVDTLVDRLLAERGASQDLAGRAAVANAKLAYRDFRAVFASPRFQALAAAGAMIQRPLWASTGTKNPAYSDLLYVDNLIGPDTINTLPLPTLEALLDHGHPARTLDADLDEAARTLDRLEAAGIDLEAVAAQLLDEGVDQFAASYHALIRALGLQRSRVAHRLQADRYNLGSYEPAFRETLRRFAEEEVVSRLYRKDPALWSADPAVQAQVAGALGWLDVPAWSRQHLPAIRALARDLQREGYTDVVLMGMGGSSLVSDVLAHSFPDGALRLTVLDSTDPGWIRALAARLDPARTLFIVASKSGTTTEALAFYRYFWQRVRDAGLDPGPHFVAITDPGTPLEAEAGRQNFRRVFLNPVDIGGRYSALSLFGVVPGTLMGVDMEGLLGRAEEMRERCRLPDPATNPGVLLGVAMGVLARAGRDKVTLAFPSRMGIMADWIEQLLAESTGKNGTGFVPVAHEPLADPADYGDDRLFVTYRWLGHPDPDLESHLAALEALGHPVIRLTIADRYGLGAEFYRWEVATALGGRILGINAFDQPNVQESKDNTARMLAALAEEGQLPVPHPHASDALMTATVGYPPVPSGTRLTVTDALAHLLRLVQPGDYVALMAYLAPTAEHWSALEQLREVILRRWRVATTVGFGPRFLHSTGQLHKGGSDHGVFLQLVTPPAPEAPAVPGQPYDFASLITAQGLGDFEALTHHHRRVLRLTLTGDPTVGLAELARTVAALPLS</sequence>
<dbReference type="NCBIfam" id="NF007080">
    <property type="entry name" value="PRK09533.1"/>
    <property type="match status" value="1"/>
</dbReference>
<dbReference type="InterPro" id="IPR001672">
    <property type="entry name" value="G6P_Isomerase"/>
</dbReference>
<dbReference type="SUPFAM" id="SSF53697">
    <property type="entry name" value="SIS domain"/>
    <property type="match status" value="1"/>
</dbReference>
<dbReference type="InterPro" id="IPR018225">
    <property type="entry name" value="Transaldolase_AS"/>
</dbReference>
<dbReference type="Gene3D" id="3.40.50.10490">
    <property type="entry name" value="Glucose-6-phosphate isomerase like protein, domain 1"/>
    <property type="match status" value="3"/>
</dbReference>
<dbReference type="GO" id="GO:0004347">
    <property type="term" value="F:glucose-6-phosphate isomerase activity"/>
    <property type="evidence" value="ECO:0007669"/>
    <property type="project" value="InterPro"/>
</dbReference>
<evidence type="ECO:0000256" key="7">
    <source>
        <dbReference type="ARBA" id="ARBA00022679"/>
    </source>
</evidence>
<dbReference type="NCBIfam" id="TIGR00876">
    <property type="entry name" value="tal_mycobact"/>
    <property type="match status" value="1"/>
</dbReference>
<dbReference type="EMBL" id="LR778114">
    <property type="protein sequence ID" value="CAB1128629.1"/>
    <property type="molecule type" value="Genomic_DNA"/>
</dbReference>
<dbReference type="EC" id="2.2.1.2" evidence="5 11"/>
<dbReference type="NCBIfam" id="NF002881">
    <property type="entry name" value="PRK03343.1"/>
    <property type="match status" value="1"/>
</dbReference>
<accession>A0A6F8ZF57</accession>
<evidence type="ECO:0000256" key="5">
    <source>
        <dbReference type="ARBA" id="ARBA00013151"/>
    </source>
</evidence>
<keyword evidence="6 11" id="KW-0963">Cytoplasm</keyword>
<dbReference type="InterPro" id="IPR046348">
    <property type="entry name" value="SIS_dom_sf"/>
</dbReference>
<keyword evidence="12" id="KW-0175">Coiled coil</keyword>
<comment type="similarity">
    <text evidence="4 11">Belongs to the transaldolase family. Type 2 subfamily.</text>
</comment>
<dbReference type="CDD" id="cd00955">
    <property type="entry name" value="Transaldolase_like"/>
    <property type="match status" value="1"/>
</dbReference>
<dbReference type="PROSITE" id="PS00958">
    <property type="entry name" value="TRANSALDOLASE_2"/>
    <property type="match status" value="1"/>
</dbReference>
<dbReference type="HAMAP" id="MF_00493">
    <property type="entry name" value="Transaldolase_2"/>
    <property type="match status" value="1"/>
</dbReference>
<keyword evidence="7 11" id="KW-0808">Transferase</keyword>
<protein>
    <recommendedName>
        <fullName evidence="5 11">Transaldolase</fullName>
        <ecNumber evidence="5 11">2.2.1.2</ecNumber>
    </recommendedName>
</protein>
<evidence type="ECO:0000256" key="12">
    <source>
        <dbReference type="SAM" id="Coils"/>
    </source>
</evidence>
<dbReference type="InterPro" id="IPR001585">
    <property type="entry name" value="TAL/FSA"/>
</dbReference>
<evidence type="ECO:0000256" key="11">
    <source>
        <dbReference type="HAMAP-Rule" id="MF_00493"/>
    </source>
</evidence>
<dbReference type="Pfam" id="PF00923">
    <property type="entry name" value="TAL_FSA"/>
    <property type="match status" value="1"/>
</dbReference>
<comment type="function">
    <text evidence="1 11">Transaldolase is important for the balance of metabolites in the pentose-phosphate pathway.</text>
</comment>
<dbReference type="Pfam" id="PF00342">
    <property type="entry name" value="PGI"/>
    <property type="match status" value="1"/>
</dbReference>
<keyword evidence="14" id="KW-1185">Reference proteome</keyword>
<evidence type="ECO:0000256" key="3">
    <source>
        <dbReference type="ARBA" id="ARBA00004857"/>
    </source>
</evidence>
<reference evidence="13 14" key="1">
    <citation type="submission" date="2020-02" db="EMBL/GenBank/DDBJ databases">
        <authorList>
            <person name="Hogendoorn C."/>
        </authorList>
    </citation>
    <scope>NUCLEOTIDE SEQUENCE [LARGE SCALE GENOMIC DNA]</scope>
    <source>
        <strain evidence="13">R501</strain>
    </source>
</reference>
<evidence type="ECO:0000313" key="13">
    <source>
        <dbReference type="EMBL" id="CAB1128629.1"/>
    </source>
</evidence>
<name>A0A6F8ZF57_9FIRM</name>
<feature type="coiled-coil region" evidence="12">
    <location>
        <begin position="308"/>
        <end position="342"/>
    </location>
</feature>
<dbReference type="AlphaFoldDB" id="A0A6F8ZF57"/>
<dbReference type="SUPFAM" id="SSF51569">
    <property type="entry name" value="Aldolase"/>
    <property type="match status" value="1"/>
</dbReference>
<dbReference type="Proteomes" id="UP000503399">
    <property type="component" value="Chromosome"/>
</dbReference>
<comment type="pathway">
    <text evidence="3 11">Carbohydrate degradation; pentose phosphate pathway; D-glyceraldehyde 3-phosphate and beta-D-fructose 6-phosphate from D-ribose 5-phosphate and D-xylulose 5-phosphate (non-oxidative stage): step 2/3.</text>
</comment>
<dbReference type="GO" id="GO:0004801">
    <property type="term" value="F:transaldolase activity"/>
    <property type="evidence" value="ECO:0007669"/>
    <property type="project" value="UniProtKB-UniRule"/>
</dbReference>
<dbReference type="InterPro" id="IPR004732">
    <property type="entry name" value="Transaldolase_2"/>
</dbReference>
<dbReference type="InterPro" id="IPR013785">
    <property type="entry name" value="Aldolase_TIM"/>
</dbReference>